<dbReference type="EMBL" id="JH159152">
    <property type="protein sequence ID" value="EGZ25265.1"/>
    <property type="molecule type" value="Genomic_DNA"/>
</dbReference>
<proteinExistence type="predicted"/>
<dbReference type="InParanoid" id="G4Z0H9"/>
<keyword evidence="2" id="KW-1185">Reference proteome</keyword>
<accession>G4Z0H9</accession>
<sequence>QKKMHLSEAIAQRRYVSTFIRNYSALHAPEQYLPRDIIPDTADDNDAGVPEDYGGGISMPYFGHSRPSIDYYNSNLIVHTFVV</sequence>
<organism evidence="1 2">
    <name type="scientific">Phytophthora sojae (strain P6497)</name>
    <name type="common">Soybean stem and root rot agent</name>
    <name type="synonym">Phytophthora megasperma f. sp. glycines</name>
    <dbReference type="NCBI Taxonomy" id="1094619"/>
    <lineage>
        <taxon>Eukaryota</taxon>
        <taxon>Sar</taxon>
        <taxon>Stramenopiles</taxon>
        <taxon>Oomycota</taxon>
        <taxon>Peronosporomycetes</taxon>
        <taxon>Peronosporales</taxon>
        <taxon>Peronosporaceae</taxon>
        <taxon>Phytophthora</taxon>
    </lineage>
</organism>
<reference evidence="1 2" key="1">
    <citation type="journal article" date="2006" name="Science">
        <title>Phytophthora genome sequences uncover evolutionary origins and mechanisms of pathogenesis.</title>
        <authorList>
            <person name="Tyler B.M."/>
            <person name="Tripathy S."/>
            <person name="Zhang X."/>
            <person name="Dehal P."/>
            <person name="Jiang R.H."/>
            <person name="Aerts A."/>
            <person name="Arredondo F.D."/>
            <person name="Baxter L."/>
            <person name="Bensasson D."/>
            <person name="Beynon J.L."/>
            <person name="Chapman J."/>
            <person name="Damasceno C.M."/>
            <person name="Dorrance A.E."/>
            <person name="Dou D."/>
            <person name="Dickerman A.W."/>
            <person name="Dubchak I.L."/>
            <person name="Garbelotto M."/>
            <person name="Gijzen M."/>
            <person name="Gordon S.G."/>
            <person name="Govers F."/>
            <person name="Grunwald N.J."/>
            <person name="Huang W."/>
            <person name="Ivors K.L."/>
            <person name="Jones R.W."/>
            <person name="Kamoun S."/>
            <person name="Krampis K."/>
            <person name="Lamour K.H."/>
            <person name="Lee M.K."/>
            <person name="McDonald W.H."/>
            <person name="Medina M."/>
            <person name="Meijer H.J."/>
            <person name="Nordberg E.K."/>
            <person name="Maclean D.J."/>
            <person name="Ospina-Giraldo M.D."/>
            <person name="Morris P.F."/>
            <person name="Phuntumart V."/>
            <person name="Putnam N.H."/>
            <person name="Rash S."/>
            <person name="Rose J.K."/>
            <person name="Sakihama Y."/>
            <person name="Salamov A.A."/>
            <person name="Savidor A."/>
            <person name="Scheuring C.F."/>
            <person name="Smith B.M."/>
            <person name="Sobral B.W."/>
            <person name="Terry A."/>
            <person name="Torto-Alalibo T.A."/>
            <person name="Win J."/>
            <person name="Xu Z."/>
            <person name="Zhang H."/>
            <person name="Grigoriev I.V."/>
            <person name="Rokhsar D.S."/>
            <person name="Boore J.L."/>
        </authorList>
    </citation>
    <scope>NUCLEOTIDE SEQUENCE [LARGE SCALE GENOMIC DNA]</scope>
    <source>
        <strain evidence="1 2">P6497</strain>
    </source>
</reference>
<dbReference type="AlphaFoldDB" id="G4Z0H9"/>
<evidence type="ECO:0000313" key="2">
    <source>
        <dbReference type="Proteomes" id="UP000002640"/>
    </source>
</evidence>
<dbReference type="RefSeq" id="XP_009520553.1">
    <property type="nucleotide sequence ID" value="XM_009522258.1"/>
</dbReference>
<dbReference type="OMA" id="DCCIFGK"/>
<feature type="non-terminal residue" evidence="1">
    <location>
        <position position="83"/>
    </location>
</feature>
<feature type="non-terminal residue" evidence="1">
    <location>
        <position position="1"/>
    </location>
</feature>
<protein>
    <submittedName>
        <fullName evidence="1">Uncharacterized protein</fullName>
    </submittedName>
</protein>
<dbReference type="Proteomes" id="UP000002640">
    <property type="component" value="Unassembled WGS sequence"/>
</dbReference>
<dbReference type="KEGG" id="psoj:PHYSODRAFT_449886"/>
<name>G4Z0H9_PHYSP</name>
<evidence type="ECO:0000313" key="1">
    <source>
        <dbReference type="EMBL" id="EGZ25265.1"/>
    </source>
</evidence>
<dbReference type="GeneID" id="20652904"/>
<gene>
    <name evidence="1" type="ORF">PHYSODRAFT_449886</name>
</gene>